<organism evidence="8 9">
    <name type="scientific">Berkelbacteria bacterium GW2011_GWE1_39_12</name>
    <dbReference type="NCBI Taxonomy" id="1618337"/>
    <lineage>
        <taxon>Bacteria</taxon>
        <taxon>Candidatus Berkelbacteria</taxon>
    </lineage>
</organism>
<dbReference type="NCBIfam" id="TIGR01573">
    <property type="entry name" value="cas2"/>
    <property type="match status" value="1"/>
</dbReference>
<name>A0A0G4B493_9BACT</name>
<keyword evidence="2" id="KW-0479">Metal-binding</keyword>
<dbReference type="InterPro" id="IPR048846">
    <property type="entry name" value="PaaX-like_central"/>
</dbReference>
<keyword evidence="4" id="KW-0378">Hydrolase</keyword>
<evidence type="ECO:0000313" key="9">
    <source>
        <dbReference type="Proteomes" id="UP000035648"/>
    </source>
</evidence>
<dbReference type="EMBL" id="CP011213">
    <property type="protein sequence ID" value="AKM82751.1"/>
    <property type="molecule type" value="Genomic_DNA"/>
</dbReference>
<dbReference type="Pfam" id="PF20803">
    <property type="entry name" value="PaaX_M"/>
    <property type="match status" value="1"/>
</dbReference>
<dbReference type="GO" id="GO:0006351">
    <property type="term" value="P:DNA-templated transcription"/>
    <property type="evidence" value="ECO:0007669"/>
    <property type="project" value="TreeGrafter"/>
</dbReference>
<dbReference type="STRING" id="1618337.UT28_C0001G0974"/>
<dbReference type="PANTHER" id="PTHR30319:SF1">
    <property type="entry name" value="TRANSCRIPTIONAL REPRESSOR PAAX"/>
    <property type="match status" value="1"/>
</dbReference>
<keyword evidence="3" id="KW-0255">Endonuclease</keyword>
<evidence type="ECO:0000256" key="4">
    <source>
        <dbReference type="ARBA" id="ARBA00022801"/>
    </source>
</evidence>
<evidence type="ECO:0000259" key="7">
    <source>
        <dbReference type="Pfam" id="PF20803"/>
    </source>
</evidence>
<evidence type="ECO:0000256" key="1">
    <source>
        <dbReference type="ARBA" id="ARBA00022722"/>
    </source>
</evidence>
<proteinExistence type="predicted"/>
<dbReference type="GO" id="GO:0004521">
    <property type="term" value="F:RNA endonuclease activity"/>
    <property type="evidence" value="ECO:0007669"/>
    <property type="project" value="InterPro"/>
</dbReference>
<reference evidence="8 9" key="1">
    <citation type="journal article" date="2015" name="Nature">
        <title>rRNA introns, odd ribosomes, and small enigmatic genomes across a large radiation of phyla.</title>
        <authorList>
            <person name="Brown C.T."/>
            <person name="Hug L.A."/>
            <person name="Thomas B.C."/>
            <person name="Sharon I."/>
            <person name="Castelle C.J."/>
            <person name="Singh A."/>
            <person name="Wilkins M.J."/>
            <person name="Williams K.H."/>
            <person name="Banfield J.F."/>
        </authorList>
    </citation>
    <scope>NUCLEOTIDE SEQUENCE [LARGE SCALE GENOMIC DNA]</scope>
</reference>
<dbReference type="KEGG" id="bbgw:UT28_C0001G0974"/>
<gene>
    <name evidence="8" type="primary">paaX</name>
    <name evidence="8" type="ORF">UT28_C0001G0974</name>
</gene>
<evidence type="ECO:0000313" key="8">
    <source>
        <dbReference type="EMBL" id="AKM82751.1"/>
    </source>
</evidence>
<feature type="domain" description="Transcriptional repressor PaaX-like central Cas2-like" evidence="7">
    <location>
        <begin position="76"/>
        <end position="148"/>
    </location>
</feature>
<keyword evidence="1" id="KW-0540">Nuclease</keyword>
<dbReference type="PANTHER" id="PTHR30319">
    <property type="entry name" value="PHENYLACETIC ACID REGULATOR-RELATED TRANSCRIPTIONAL REPRESSOR"/>
    <property type="match status" value="1"/>
</dbReference>
<dbReference type="GO" id="GO:0043571">
    <property type="term" value="P:maintenance of CRISPR repeat elements"/>
    <property type="evidence" value="ECO:0007669"/>
    <property type="project" value="InterPro"/>
</dbReference>
<dbReference type="AlphaFoldDB" id="A0A0G4B493"/>
<evidence type="ECO:0000256" key="5">
    <source>
        <dbReference type="ARBA" id="ARBA00022842"/>
    </source>
</evidence>
<protein>
    <submittedName>
        <fullName evidence="8">Repressor in ring oxydation complex/phenylacetic acid degradation pathway-like protein (PaaX), phenylacetic acid degradation operon negative regulatory protein</fullName>
    </submittedName>
</protein>
<dbReference type="Proteomes" id="UP000035648">
    <property type="component" value="Chromosome"/>
</dbReference>
<sequence>MSLSTMQEILVLLEDEKQVPMYRLNRWGRPARGALAKMKSLGYVTKIKDGDEDFYKITEKGEAFFDKSLAPLKDNAKWDMKWRLVMFDIPETERGNRDKLRRALTDIGLGILQASVWISSIDIKTDIDKITKNLNLGSSIKFFEVTSTPSLNRQIINKAWNLPEINLSLERFIKESERALKGMGKGNGDRYNAKKLIFEYATILKKDPKLPLEFVEQDELRKSARETYLKLRKRIV</sequence>
<keyword evidence="5" id="KW-0460">Magnesium</keyword>
<dbReference type="InterPro" id="IPR021127">
    <property type="entry name" value="CRISPR_associated_Cas2"/>
</dbReference>
<evidence type="ECO:0000256" key="2">
    <source>
        <dbReference type="ARBA" id="ARBA00022723"/>
    </source>
</evidence>
<dbReference type="Gene3D" id="1.10.10.10">
    <property type="entry name" value="Winged helix-like DNA-binding domain superfamily/Winged helix DNA-binding domain"/>
    <property type="match status" value="1"/>
</dbReference>
<accession>A0A0G4B493</accession>
<dbReference type="InterPro" id="IPR036388">
    <property type="entry name" value="WH-like_DNA-bd_sf"/>
</dbReference>
<keyword evidence="6" id="KW-0051">Antiviral defense</keyword>
<dbReference type="Gene3D" id="3.30.70.2650">
    <property type="match status" value="1"/>
</dbReference>
<evidence type="ECO:0000256" key="3">
    <source>
        <dbReference type="ARBA" id="ARBA00022759"/>
    </source>
</evidence>
<evidence type="ECO:0000256" key="6">
    <source>
        <dbReference type="ARBA" id="ARBA00023118"/>
    </source>
</evidence>